<dbReference type="Proteomes" id="UP001500151">
    <property type="component" value="Unassembled WGS sequence"/>
</dbReference>
<dbReference type="EMBL" id="BAAASJ010000031">
    <property type="protein sequence ID" value="GAA2634829.1"/>
    <property type="molecule type" value="Genomic_DNA"/>
</dbReference>
<gene>
    <name evidence="3" type="ORF">GCM10010307_30530</name>
</gene>
<dbReference type="PANTHER" id="PTHR46553">
    <property type="entry name" value="ADENINE NUCLEOTIDE ALPHA HYDROLASES-LIKE SUPERFAMILY PROTEIN"/>
    <property type="match status" value="1"/>
</dbReference>
<dbReference type="Pfam" id="PF00582">
    <property type="entry name" value="Usp"/>
    <property type="match status" value="2"/>
</dbReference>
<dbReference type="PANTHER" id="PTHR46553:SF3">
    <property type="entry name" value="ADENINE NUCLEOTIDE ALPHA HYDROLASES-LIKE SUPERFAMILY PROTEIN"/>
    <property type="match status" value="1"/>
</dbReference>
<name>A0ABN3QTK8_9ACTN</name>
<feature type="domain" description="UspA" evidence="2">
    <location>
        <begin position="6"/>
        <end position="131"/>
    </location>
</feature>
<reference evidence="3 4" key="1">
    <citation type="journal article" date="2019" name="Int. J. Syst. Evol. Microbiol.">
        <title>The Global Catalogue of Microorganisms (GCM) 10K type strain sequencing project: providing services to taxonomists for standard genome sequencing and annotation.</title>
        <authorList>
            <consortium name="The Broad Institute Genomics Platform"/>
            <consortium name="The Broad Institute Genome Sequencing Center for Infectious Disease"/>
            <person name="Wu L."/>
            <person name="Ma J."/>
        </authorList>
    </citation>
    <scope>NUCLEOTIDE SEQUENCE [LARGE SCALE GENOMIC DNA]</scope>
    <source>
        <strain evidence="3 4">JCM 4524</strain>
    </source>
</reference>
<sequence length="292" mass="30680">MSKDTRAITVGIDGSRAGLDAADWAAREAHRRHLALRLLHAGPDPVSPSDGGPSRATLDRAAVQLAYAHPALEIMARRTETPAVPALLAAAAESEALALGSRGFSDFAGFLVGSVALAVASRAERPVVLVRAGELPEDERVPVGEGTPPAEAPYLPVVLGLDLARPADDLIGYAFDTAAVRAAPLHVVHAWTLPPPPGYAVGARTWDDTAGQEDANRRSLAVILQPWRHKFPETTVVEQVVFGPAGHHLLKASIQAGLLVIGRRTTVGGSLGRVAHFVIHHCTCPVAVVPHD</sequence>
<keyword evidence="4" id="KW-1185">Reference proteome</keyword>
<proteinExistence type="inferred from homology"/>
<evidence type="ECO:0000256" key="1">
    <source>
        <dbReference type="ARBA" id="ARBA00008791"/>
    </source>
</evidence>
<comment type="caution">
    <text evidence="3">The sequence shown here is derived from an EMBL/GenBank/DDBJ whole genome shotgun (WGS) entry which is preliminary data.</text>
</comment>
<dbReference type="InterPro" id="IPR014729">
    <property type="entry name" value="Rossmann-like_a/b/a_fold"/>
</dbReference>
<dbReference type="InterPro" id="IPR006015">
    <property type="entry name" value="Universal_stress_UspA"/>
</dbReference>
<evidence type="ECO:0000313" key="4">
    <source>
        <dbReference type="Proteomes" id="UP001500151"/>
    </source>
</evidence>
<comment type="similarity">
    <text evidence="1">Belongs to the universal stress protein A family.</text>
</comment>
<feature type="domain" description="UspA" evidence="2">
    <location>
        <begin position="154"/>
        <end position="290"/>
    </location>
</feature>
<dbReference type="RefSeq" id="WP_344390494.1">
    <property type="nucleotide sequence ID" value="NZ_BAAASJ010000031.1"/>
</dbReference>
<organism evidence="3 4">
    <name type="scientific">Streptomyces vastus</name>
    <dbReference type="NCBI Taxonomy" id="285451"/>
    <lineage>
        <taxon>Bacteria</taxon>
        <taxon>Bacillati</taxon>
        <taxon>Actinomycetota</taxon>
        <taxon>Actinomycetes</taxon>
        <taxon>Kitasatosporales</taxon>
        <taxon>Streptomycetaceae</taxon>
        <taxon>Streptomyces</taxon>
    </lineage>
</organism>
<dbReference type="SUPFAM" id="SSF52402">
    <property type="entry name" value="Adenine nucleotide alpha hydrolases-like"/>
    <property type="match status" value="2"/>
</dbReference>
<protein>
    <submittedName>
        <fullName evidence="3">Universal stress protein</fullName>
    </submittedName>
</protein>
<dbReference type="Gene3D" id="3.40.50.620">
    <property type="entry name" value="HUPs"/>
    <property type="match status" value="2"/>
</dbReference>
<evidence type="ECO:0000259" key="2">
    <source>
        <dbReference type="Pfam" id="PF00582"/>
    </source>
</evidence>
<evidence type="ECO:0000313" key="3">
    <source>
        <dbReference type="EMBL" id="GAA2634829.1"/>
    </source>
</evidence>
<dbReference type="InterPro" id="IPR006016">
    <property type="entry name" value="UspA"/>
</dbReference>
<accession>A0ABN3QTK8</accession>
<dbReference type="PRINTS" id="PR01438">
    <property type="entry name" value="UNVRSLSTRESS"/>
</dbReference>